<dbReference type="Pfam" id="PF13456">
    <property type="entry name" value="RVT_3"/>
    <property type="match status" value="1"/>
</dbReference>
<dbReference type="InterPro" id="IPR044730">
    <property type="entry name" value="RNase_H-like_dom_plant"/>
</dbReference>
<dbReference type="Pfam" id="PF00078">
    <property type="entry name" value="RVT_1"/>
    <property type="match status" value="1"/>
</dbReference>
<dbReference type="Pfam" id="PF13966">
    <property type="entry name" value="zf-RVT"/>
    <property type="match status" value="1"/>
</dbReference>
<dbReference type="PANTHER" id="PTHR46890">
    <property type="entry name" value="NON-LTR RETROLELEMENT REVERSE TRANSCRIPTASE-LIKE PROTEIN-RELATED"/>
    <property type="match status" value="1"/>
</dbReference>
<dbReference type="CDD" id="cd06222">
    <property type="entry name" value="RNase_H_like"/>
    <property type="match status" value="1"/>
</dbReference>
<name>A0AAN8T7J1_SOLBU</name>
<dbReference type="SUPFAM" id="SSF56672">
    <property type="entry name" value="DNA/RNA polymerases"/>
    <property type="match status" value="1"/>
</dbReference>
<sequence length="1387" mass="161447">MISTMIWNVRGITTQGALERIKNLRKLHQLSIMAILEPFSDSNLIQSFMHQMNMEQAVSNGNGKIWLFWNKDIDCVVLEEDDQQITCEFSHNEIQEHFTITFVYAKCKDQLRRPLWDRMLHHAADNNKTWCSVGDFNVITSMEEKLGGVPYNMRKSLDFIAVIEACGLIDIGFSGHKFTWSNKRGIHHRIWKRLDRALVNDKWLEMMPQTTITHLPSVGSDHCPLLMEMIPKEEEHIKYFKFLNCWTEQSNFIDTVKSCWERNVEGSSMWRFHQKLKRLSNTLSVWSRRELGDIFSKVRDYEEKVRTGEDNFIQEQTEANRTILHGLNAEYIRFLKLEDSILKQKTQLQWFKEGDANTKYFHSLIRGRRRRLFIHKLLTEDGEWIQGEETIAKAACDHFQKVFTGENKTINEGDLDCIQKVVTQEQNKCLTSMPTLEELKEVVFSMNPNSAAGPDGMNGQFFQKCWHIIKQDLLEVIQAFFCGQVIPKYFSHSCIVLLPKVNNPNKLKEFRPISLSNFTSKIISKILSSRLGPILPDLISLNQSGFVKGRSISENIMLAQEIIHQTKKPNIGSNVIIKLDMAKAYDRVRWPYICLVLRRMGFDEVFIDMVWRTMTNNWYSIIVNGKRYGFFKSTRGLKQGDPLSPALFILGAEVLSRSLNRLHNNPDYHGFFMEKRGPQVNHLSFADDIIIFTSGRQKTLQLIMQTLSSYENISGQLVNKEKSHFMIHSNTFNSTKERIIRVTGFKHKEGVITYLGCPLFVGRPRIIYFSDLINKVINRITGWQTKILSYGGRVILIRHVLQSLPIHLLSAITPPVTVLKQIQGMITDFFWGWRNDRKKYHWASWKNLSYPLDEGGIGVRNLKDVCRAFKYKQWWIFRARKTLWGDFLRAKYCQRSNPISKKWDTGQSITWKQLMHNKKQAEEHIQWTINSGSCNFWWDNWLGVGPLAGFTNDSKRFNNTKVAEYLMNGQWNYDKLRQQAPPCQLANILATDLHYRQDTPDQAIWNLNNDGQFTCSSAWNVIRDKRNKSKFNSFIWHKNIPFKASFLLWRALRGKLPTNEKLTKFGNEPTKCFCCNRSRMDTIEHIFNNGHFATYVWKSYSETAGITTDHSSLPQLIRQWWSTKPKNEAHRMLIQATPIFICWNLWKNRCASKYGGKQSNMSRVKYSIYKDNYKLMNTVFPHIRWPSNWKDLIAMGENCIHDTKVTLVMWRRPPKNWVKLNTDGSALDNPGKLGAGGIIRDHRGEIILAFSTPMGEGTNNQAEIGAAIFGMTWLIQLGYRNVLLEVDSQLLVDWIMAKTKPPWSVNTQVQQMSTLIGQTSNFRCKHTYREANSVADSLAKHSHKITSPNIYTNSQQLPKEARAHYQLDVLEMANFRRRKIKRIKEPP</sequence>
<dbReference type="PROSITE" id="PS50878">
    <property type="entry name" value="RT_POL"/>
    <property type="match status" value="1"/>
</dbReference>
<comment type="caution">
    <text evidence="3">The sequence shown here is derived from an EMBL/GenBank/DDBJ whole genome shotgun (WGS) entry which is preliminary data.</text>
</comment>
<accession>A0AAN8T7J1</accession>
<gene>
    <name evidence="3" type="ORF">RDI58_022290</name>
</gene>
<dbReference type="CDD" id="cd01650">
    <property type="entry name" value="RT_nLTR_like"/>
    <property type="match status" value="1"/>
</dbReference>
<evidence type="ECO:0000313" key="3">
    <source>
        <dbReference type="EMBL" id="KAK6780106.1"/>
    </source>
</evidence>
<protein>
    <recommendedName>
        <fullName evidence="5">Reverse transcriptase domain-containing protein</fullName>
    </recommendedName>
</protein>
<proteinExistence type="predicted"/>
<dbReference type="EMBL" id="JBANQN010000009">
    <property type="protein sequence ID" value="KAK6780106.1"/>
    <property type="molecule type" value="Genomic_DNA"/>
</dbReference>
<dbReference type="PANTHER" id="PTHR46890:SF28">
    <property type="entry name" value="REVERSE TRANSCRIPTASE DOMAIN-CONTAINING PROTEIN"/>
    <property type="match status" value="1"/>
</dbReference>
<dbReference type="GO" id="GO:0004523">
    <property type="term" value="F:RNA-DNA hybrid ribonuclease activity"/>
    <property type="evidence" value="ECO:0007669"/>
    <property type="project" value="InterPro"/>
</dbReference>
<dbReference type="PROSITE" id="PS50879">
    <property type="entry name" value="RNASE_H_1"/>
    <property type="match status" value="1"/>
</dbReference>
<dbReference type="SUPFAM" id="SSF53098">
    <property type="entry name" value="Ribonuclease H-like"/>
    <property type="match status" value="1"/>
</dbReference>
<organism evidence="3 4">
    <name type="scientific">Solanum bulbocastanum</name>
    <name type="common">Wild potato</name>
    <dbReference type="NCBI Taxonomy" id="147425"/>
    <lineage>
        <taxon>Eukaryota</taxon>
        <taxon>Viridiplantae</taxon>
        <taxon>Streptophyta</taxon>
        <taxon>Embryophyta</taxon>
        <taxon>Tracheophyta</taxon>
        <taxon>Spermatophyta</taxon>
        <taxon>Magnoliopsida</taxon>
        <taxon>eudicotyledons</taxon>
        <taxon>Gunneridae</taxon>
        <taxon>Pentapetalae</taxon>
        <taxon>asterids</taxon>
        <taxon>lamiids</taxon>
        <taxon>Solanales</taxon>
        <taxon>Solanaceae</taxon>
        <taxon>Solanoideae</taxon>
        <taxon>Solaneae</taxon>
        <taxon>Solanum</taxon>
    </lineage>
</organism>
<dbReference type="SUPFAM" id="SSF56219">
    <property type="entry name" value="DNase I-like"/>
    <property type="match status" value="1"/>
</dbReference>
<dbReference type="InterPro" id="IPR012337">
    <property type="entry name" value="RNaseH-like_sf"/>
</dbReference>
<keyword evidence="4" id="KW-1185">Reference proteome</keyword>
<feature type="domain" description="RNase H type-1" evidence="2">
    <location>
        <begin position="1214"/>
        <end position="1344"/>
    </location>
</feature>
<dbReference type="GO" id="GO:0003676">
    <property type="term" value="F:nucleic acid binding"/>
    <property type="evidence" value="ECO:0007669"/>
    <property type="project" value="InterPro"/>
</dbReference>
<dbReference type="InterPro" id="IPR000477">
    <property type="entry name" value="RT_dom"/>
</dbReference>
<feature type="domain" description="Reverse transcriptase" evidence="1">
    <location>
        <begin position="479"/>
        <end position="759"/>
    </location>
</feature>
<dbReference type="Proteomes" id="UP001371456">
    <property type="component" value="Unassembled WGS sequence"/>
</dbReference>
<evidence type="ECO:0008006" key="5">
    <source>
        <dbReference type="Google" id="ProtNLM"/>
    </source>
</evidence>
<dbReference type="InterPro" id="IPR043502">
    <property type="entry name" value="DNA/RNA_pol_sf"/>
</dbReference>
<dbReference type="InterPro" id="IPR002156">
    <property type="entry name" value="RNaseH_domain"/>
</dbReference>
<dbReference type="InterPro" id="IPR052343">
    <property type="entry name" value="Retrotransposon-Effector_Assoc"/>
</dbReference>
<evidence type="ECO:0000259" key="2">
    <source>
        <dbReference type="PROSITE" id="PS50879"/>
    </source>
</evidence>
<dbReference type="Gene3D" id="3.30.420.10">
    <property type="entry name" value="Ribonuclease H-like superfamily/Ribonuclease H"/>
    <property type="match status" value="1"/>
</dbReference>
<reference evidence="3 4" key="1">
    <citation type="submission" date="2024-02" db="EMBL/GenBank/DDBJ databases">
        <title>de novo genome assembly of Solanum bulbocastanum strain 11H21.</title>
        <authorList>
            <person name="Hosaka A.J."/>
        </authorList>
    </citation>
    <scope>NUCLEOTIDE SEQUENCE [LARGE SCALE GENOMIC DNA]</scope>
    <source>
        <tissue evidence="3">Young leaves</tissue>
    </source>
</reference>
<dbReference type="InterPro" id="IPR036397">
    <property type="entry name" value="RNaseH_sf"/>
</dbReference>
<dbReference type="Gene3D" id="3.60.10.10">
    <property type="entry name" value="Endonuclease/exonuclease/phosphatase"/>
    <property type="match status" value="1"/>
</dbReference>
<evidence type="ECO:0000313" key="4">
    <source>
        <dbReference type="Proteomes" id="UP001371456"/>
    </source>
</evidence>
<dbReference type="InterPro" id="IPR026960">
    <property type="entry name" value="RVT-Znf"/>
</dbReference>
<dbReference type="InterPro" id="IPR036691">
    <property type="entry name" value="Endo/exonu/phosph_ase_sf"/>
</dbReference>
<evidence type="ECO:0000259" key="1">
    <source>
        <dbReference type="PROSITE" id="PS50878"/>
    </source>
</evidence>